<reference evidence="3" key="2">
    <citation type="submission" date="2012-11" db="EMBL/GenBank/DDBJ databases">
        <authorList>
            <person name="Kuo A."/>
            <person name="Curtis B.A."/>
            <person name="Tanifuji G."/>
            <person name="Burki F."/>
            <person name="Gruber A."/>
            <person name="Irimia M."/>
            <person name="Maruyama S."/>
            <person name="Arias M.C."/>
            <person name="Ball S.G."/>
            <person name="Gile G.H."/>
            <person name="Hirakawa Y."/>
            <person name="Hopkins J.F."/>
            <person name="Rensing S.A."/>
            <person name="Schmutz J."/>
            <person name="Symeonidi A."/>
            <person name="Elias M."/>
            <person name="Eveleigh R.J."/>
            <person name="Herman E.K."/>
            <person name="Klute M.J."/>
            <person name="Nakayama T."/>
            <person name="Obornik M."/>
            <person name="Reyes-Prieto A."/>
            <person name="Armbrust E.V."/>
            <person name="Aves S.J."/>
            <person name="Beiko R.G."/>
            <person name="Coutinho P."/>
            <person name="Dacks J.B."/>
            <person name="Durnford D.G."/>
            <person name="Fast N.M."/>
            <person name="Green B.R."/>
            <person name="Grisdale C."/>
            <person name="Hempe F."/>
            <person name="Henrissat B."/>
            <person name="Hoppner M.P."/>
            <person name="Ishida K.-I."/>
            <person name="Kim E."/>
            <person name="Koreny L."/>
            <person name="Kroth P.G."/>
            <person name="Liu Y."/>
            <person name="Malik S.-B."/>
            <person name="Maier U.G."/>
            <person name="McRose D."/>
            <person name="Mock T."/>
            <person name="Neilson J.A."/>
            <person name="Onodera N.T."/>
            <person name="Poole A.M."/>
            <person name="Pritham E.J."/>
            <person name="Richards T.A."/>
            <person name="Rocap G."/>
            <person name="Roy S.W."/>
            <person name="Sarai C."/>
            <person name="Schaack S."/>
            <person name="Shirato S."/>
            <person name="Slamovits C.H."/>
            <person name="Spencer D.F."/>
            <person name="Suzuki S."/>
            <person name="Worden A.Z."/>
            <person name="Zauner S."/>
            <person name="Barry K."/>
            <person name="Bell C."/>
            <person name="Bharti A.K."/>
            <person name="Crow J.A."/>
            <person name="Grimwood J."/>
            <person name="Kramer R."/>
            <person name="Lindquist E."/>
            <person name="Lucas S."/>
            <person name="Salamov A."/>
            <person name="McFadden G.I."/>
            <person name="Lane C.E."/>
            <person name="Keeling P.J."/>
            <person name="Gray M.W."/>
            <person name="Grigoriev I.V."/>
            <person name="Archibald J.M."/>
        </authorList>
    </citation>
    <scope>NUCLEOTIDE SEQUENCE</scope>
    <source>
        <strain evidence="3">CCMP2712</strain>
    </source>
</reference>
<evidence type="ECO:0008006" key="4">
    <source>
        <dbReference type="Google" id="ProtNLM"/>
    </source>
</evidence>
<dbReference type="EMBL" id="JH992999">
    <property type="protein sequence ID" value="EKX45439.1"/>
    <property type="molecule type" value="Genomic_DNA"/>
</dbReference>
<reference evidence="2" key="3">
    <citation type="submission" date="2015-06" db="UniProtKB">
        <authorList>
            <consortium name="EnsemblProtists"/>
        </authorList>
    </citation>
    <scope>IDENTIFICATION</scope>
</reference>
<evidence type="ECO:0000313" key="2">
    <source>
        <dbReference type="EnsemblProtists" id="EKX45439"/>
    </source>
</evidence>
<accession>L1JBE2</accession>
<dbReference type="RefSeq" id="XP_005832419.1">
    <property type="nucleotide sequence ID" value="XM_005832362.1"/>
</dbReference>
<name>L1JBE2_GUITC</name>
<dbReference type="SUPFAM" id="SSF52799">
    <property type="entry name" value="(Phosphotyrosine protein) phosphatases II"/>
    <property type="match status" value="1"/>
</dbReference>
<reference evidence="1 3" key="1">
    <citation type="journal article" date="2012" name="Nature">
        <title>Algal genomes reveal evolutionary mosaicism and the fate of nucleomorphs.</title>
        <authorList>
            <consortium name="DOE Joint Genome Institute"/>
            <person name="Curtis B.A."/>
            <person name="Tanifuji G."/>
            <person name="Burki F."/>
            <person name="Gruber A."/>
            <person name="Irimia M."/>
            <person name="Maruyama S."/>
            <person name="Arias M.C."/>
            <person name="Ball S.G."/>
            <person name="Gile G.H."/>
            <person name="Hirakawa Y."/>
            <person name="Hopkins J.F."/>
            <person name="Kuo A."/>
            <person name="Rensing S.A."/>
            <person name="Schmutz J."/>
            <person name="Symeonidi A."/>
            <person name="Elias M."/>
            <person name="Eveleigh R.J."/>
            <person name="Herman E.K."/>
            <person name="Klute M.J."/>
            <person name="Nakayama T."/>
            <person name="Obornik M."/>
            <person name="Reyes-Prieto A."/>
            <person name="Armbrust E.V."/>
            <person name="Aves S.J."/>
            <person name="Beiko R.G."/>
            <person name="Coutinho P."/>
            <person name="Dacks J.B."/>
            <person name="Durnford D.G."/>
            <person name="Fast N.M."/>
            <person name="Green B.R."/>
            <person name="Grisdale C.J."/>
            <person name="Hempel F."/>
            <person name="Henrissat B."/>
            <person name="Hoppner M.P."/>
            <person name="Ishida K."/>
            <person name="Kim E."/>
            <person name="Koreny L."/>
            <person name="Kroth P.G."/>
            <person name="Liu Y."/>
            <person name="Malik S.B."/>
            <person name="Maier U.G."/>
            <person name="McRose D."/>
            <person name="Mock T."/>
            <person name="Neilson J.A."/>
            <person name="Onodera N.T."/>
            <person name="Poole A.M."/>
            <person name="Pritham E.J."/>
            <person name="Richards T.A."/>
            <person name="Rocap G."/>
            <person name="Roy S.W."/>
            <person name="Sarai C."/>
            <person name="Schaack S."/>
            <person name="Shirato S."/>
            <person name="Slamovits C.H."/>
            <person name="Spencer D.F."/>
            <person name="Suzuki S."/>
            <person name="Worden A.Z."/>
            <person name="Zauner S."/>
            <person name="Barry K."/>
            <person name="Bell C."/>
            <person name="Bharti A.K."/>
            <person name="Crow J.A."/>
            <person name="Grimwood J."/>
            <person name="Kramer R."/>
            <person name="Lindquist E."/>
            <person name="Lucas S."/>
            <person name="Salamov A."/>
            <person name="McFadden G.I."/>
            <person name="Lane C.E."/>
            <person name="Keeling P.J."/>
            <person name="Gray M.W."/>
            <person name="Grigoriev I.V."/>
            <person name="Archibald J.M."/>
        </authorList>
    </citation>
    <scope>NUCLEOTIDE SEQUENCE</scope>
    <source>
        <strain evidence="1 3">CCMP2712</strain>
    </source>
</reference>
<gene>
    <name evidence="1" type="ORF">GUITHDRAFT_61025</name>
</gene>
<feature type="non-terminal residue" evidence="1">
    <location>
        <position position="1"/>
    </location>
</feature>
<dbReference type="Gene3D" id="3.90.190.10">
    <property type="entry name" value="Protein tyrosine phosphatase superfamily"/>
    <property type="match status" value="1"/>
</dbReference>
<dbReference type="KEGG" id="gtt:GUITHDRAFT_61025"/>
<protein>
    <recommendedName>
        <fullName evidence="4">Rhodanese domain-containing protein</fullName>
    </recommendedName>
</protein>
<evidence type="ECO:0000313" key="1">
    <source>
        <dbReference type="EMBL" id="EKX45439.1"/>
    </source>
</evidence>
<proteinExistence type="predicted"/>
<dbReference type="PaxDb" id="55529-EKX45439"/>
<dbReference type="Proteomes" id="UP000011087">
    <property type="component" value="Unassembled WGS sequence"/>
</dbReference>
<dbReference type="GeneID" id="17302105"/>
<dbReference type="InterPro" id="IPR029021">
    <property type="entry name" value="Prot-tyrosine_phosphatase-like"/>
</dbReference>
<evidence type="ECO:0000313" key="3">
    <source>
        <dbReference type="Proteomes" id="UP000011087"/>
    </source>
</evidence>
<keyword evidence="3" id="KW-1185">Reference proteome</keyword>
<organism evidence="1">
    <name type="scientific">Guillardia theta (strain CCMP2712)</name>
    <name type="common">Cryptophyte</name>
    <dbReference type="NCBI Taxonomy" id="905079"/>
    <lineage>
        <taxon>Eukaryota</taxon>
        <taxon>Cryptophyceae</taxon>
        <taxon>Pyrenomonadales</taxon>
        <taxon>Geminigeraceae</taxon>
        <taxon>Guillardia</taxon>
    </lineage>
</organism>
<dbReference type="EnsemblProtists" id="EKX45439">
    <property type="protein sequence ID" value="EKX45439"/>
    <property type="gene ID" value="GUITHDRAFT_61025"/>
</dbReference>
<dbReference type="AlphaFoldDB" id="L1JBE2"/>
<dbReference type="HOGENOM" id="CLU_2257146_0_0_1"/>
<feature type="non-terminal residue" evidence="1">
    <location>
        <position position="104"/>
    </location>
</feature>
<sequence length="104" mass="11492">RVDENVYIAGQIHADSLQNIKDLGVKSVINLRDKSELGFEDLSFELSKIGVECINDPLDYDMRADTDMDQVLSVLDKCKKPCLVFCQVGLRAAAVGVAFATTRK</sequence>